<feature type="chain" id="PRO_5002792444" description="MD-2-related lipid-recognition domain-containing protein" evidence="1">
    <location>
        <begin position="20"/>
        <end position="175"/>
    </location>
</feature>
<evidence type="ECO:0000313" key="2">
    <source>
        <dbReference type="EMBL" id="EDV56226.1"/>
    </source>
</evidence>
<reference evidence="2 3" key="2">
    <citation type="journal article" date="2008" name="Bioinformatics">
        <title>Assembly reconciliation.</title>
        <authorList>
            <person name="Zimin A.V."/>
            <person name="Smith D.R."/>
            <person name="Sutton G."/>
            <person name="Yorke J.A."/>
        </authorList>
    </citation>
    <scope>NUCLEOTIDE SEQUENCE [LARGE SCALE GENOMIC DNA]</scope>
    <source>
        <strain evidence="2 3">TSC#14021-0224.01</strain>
    </source>
</reference>
<dbReference type="Proteomes" id="UP000008711">
    <property type="component" value="Unassembled WGS sequence"/>
</dbReference>
<dbReference type="AlphaFoldDB" id="B3NRS4"/>
<dbReference type="HOGENOM" id="CLU_116900_0_0_1"/>
<keyword evidence="3" id="KW-1185">Reference proteome</keyword>
<dbReference type="OMA" id="ETNWMAN"/>
<protein>
    <recommendedName>
        <fullName evidence="4">MD-2-related lipid-recognition domain-containing protein</fullName>
    </recommendedName>
</protein>
<dbReference type="EMBL" id="CH954179">
    <property type="protein sequence ID" value="EDV56226.1"/>
    <property type="molecule type" value="Genomic_DNA"/>
</dbReference>
<dbReference type="KEGG" id="der:6546610"/>
<accession>B3NRS4</accession>
<evidence type="ECO:0000256" key="1">
    <source>
        <dbReference type="SAM" id="SignalP"/>
    </source>
</evidence>
<name>B3NRS4_DROER</name>
<dbReference type="PANTHER" id="PTHR20898:SF0">
    <property type="entry name" value="DAEDALUS ON 3-RELATED"/>
    <property type="match status" value="1"/>
</dbReference>
<gene>
    <name evidence="2" type="primary">Dere\GG20350</name>
    <name evidence="2" type="synonym">dere_GLEANR_5155</name>
    <name evidence="2" type="synonym">GG20350</name>
    <name evidence="2" type="ORF">Dere_GG20350</name>
</gene>
<organism evidence="2 3">
    <name type="scientific">Drosophila erecta</name>
    <name type="common">Fruit fly</name>
    <dbReference type="NCBI Taxonomy" id="7220"/>
    <lineage>
        <taxon>Eukaryota</taxon>
        <taxon>Metazoa</taxon>
        <taxon>Ecdysozoa</taxon>
        <taxon>Arthropoda</taxon>
        <taxon>Hexapoda</taxon>
        <taxon>Insecta</taxon>
        <taxon>Pterygota</taxon>
        <taxon>Neoptera</taxon>
        <taxon>Endopterygota</taxon>
        <taxon>Diptera</taxon>
        <taxon>Brachycera</taxon>
        <taxon>Muscomorpha</taxon>
        <taxon>Ephydroidea</taxon>
        <taxon>Drosophilidae</taxon>
        <taxon>Drosophila</taxon>
        <taxon>Sophophora</taxon>
    </lineage>
</organism>
<proteinExistence type="predicted"/>
<dbReference type="OrthoDB" id="7823281at2759"/>
<evidence type="ECO:0008006" key="4">
    <source>
        <dbReference type="Google" id="ProtNLM"/>
    </source>
</evidence>
<feature type="signal peptide" evidence="1">
    <location>
        <begin position="1"/>
        <end position="19"/>
    </location>
</feature>
<dbReference type="Pfam" id="PF06477">
    <property type="entry name" value="DUF1091"/>
    <property type="match status" value="1"/>
</dbReference>
<dbReference type="eggNOG" id="ENOG502T956">
    <property type="taxonomic scope" value="Eukaryota"/>
</dbReference>
<reference evidence="2 3" key="1">
    <citation type="journal article" date="2007" name="Nature">
        <title>Evolution of genes and genomes on the Drosophila phylogeny.</title>
        <authorList>
            <consortium name="Drosophila 12 Genomes Consortium"/>
            <person name="Clark A.G."/>
            <person name="Eisen M.B."/>
            <person name="Smith D.R."/>
            <person name="Bergman C.M."/>
            <person name="Oliver B."/>
            <person name="Markow T.A."/>
            <person name="Kaufman T.C."/>
            <person name="Kellis M."/>
            <person name="Gelbart W."/>
            <person name="Iyer V.N."/>
            <person name="Pollard D.A."/>
            <person name="Sackton T.B."/>
            <person name="Larracuente A.M."/>
            <person name="Singh N.D."/>
            <person name="Abad J.P."/>
            <person name="Abt D.N."/>
            <person name="Adryan B."/>
            <person name="Aguade M."/>
            <person name="Akashi H."/>
            <person name="Anderson W.W."/>
            <person name="Aquadro C.F."/>
            <person name="Ardell D.H."/>
            <person name="Arguello R."/>
            <person name="Artieri C.G."/>
            <person name="Barbash D.A."/>
            <person name="Barker D."/>
            <person name="Barsanti P."/>
            <person name="Batterham P."/>
            <person name="Batzoglou S."/>
            <person name="Begun D."/>
            <person name="Bhutkar A."/>
            <person name="Blanco E."/>
            <person name="Bosak S.A."/>
            <person name="Bradley R.K."/>
            <person name="Brand A.D."/>
            <person name="Brent M.R."/>
            <person name="Brooks A.N."/>
            <person name="Brown R.H."/>
            <person name="Butlin R.K."/>
            <person name="Caggese C."/>
            <person name="Calvi B.R."/>
            <person name="Bernardo de Carvalho A."/>
            <person name="Caspi A."/>
            <person name="Castrezana S."/>
            <person name="Celniker S.E."/>
            <person name="Chang J.L."/>
            <person name="Chapple C."/>
            <person name="Chatterji S."/>
            <person name="Chinwalla A."/>
            <person name="Civetta A."/>
            <person name="Clifton S.W."/>
            <person name="Comeron J.M."/>
            <person name="Costello J.C."/>
            <person name="Coyne J.A."/>
            <person name="Daub J."/>
            <person name="David R.G."/>
            <person name="Delcher A.L."/>
            <person name="Delehaunty K."/>
            <person name="Do C.B."/>
            <person name="Ebling H."/>
            <person name="Edwards K."/>
            <person name="Eickbush T."/>
            <person name="Evans J.D."/>
            <person name="Filipski A."/>
            <person name="Findeiss S."/>
            <person name="Freyhult E."/>
            <person name="Fulton L."/>
            <person name="Fulton R."/>
            <person name="Garcia A.C."/>
            <person name="Gardiner A."/>
            <person name="Garfield D.A."/>
            <person name="Garvin B.E."/>
            <person name="Gibson G."/>
            <person name="Gilbert D."/>
            <person name="Gnerre S."/>
            <person name="Godfrey J."/>
            <person name="Good R."/>
            <person name="Gotea V."/>
            <person name="Gravely B."/>
            <person name="Greenberg A.J."/>
            <person name="Griffiths-Jones S."/>
            <person name="Gross S."/>
            <person name="Guigo R."/>
            <person name="Gustafson E.A."/>
            <person name="Haerty W."/>
            <person name="Hahn M.W."/>
            <person name="Halligan D.L."/>
            <person name="Halpern A.L."/>
            <person name="Halter G.M."/>
            <person name="Han M.V."/>
            <person name="Heger A."/>
            <person name="Hillier L."/>
            <person name="Hinrichs A.S."/>
            <person name="Holmes I."/>
            <person name="Hoskins R.A."/>
            <person name="Hubisz M.J."/>
            <person name="Hultmark D."/>
            <person name="Huntley M.A."/>
            <person name="Jaffe D.B."/>
            <person name="Jagadeeshan S."/>
            <person name="Jeck W.R."/>
            <person name="Johnson J."/>
            <person name="Jones C.D."/>
            <person name="Jordan W.C."/>
            <person name="Karpen G.H."/>
            <person name="Kataoka E."/>
            <person name="Keightley P.D."/>
            <person name="Kheradpour P."/>
            <person name="Kirkness E.F."/>
            <person name="Koerich L.B."/>
            <person name="Kristiansen K."/>
            <person name="Kudrna D."/>
            <person name="Kulathinal R.J."/>
            <person name="Kumar S."/>
            <person name="Kwok R."/>
            <person name="Lander E."/>
            <person name="Langley C.H."/>
            <person name="Lapoint R."/>
            <person name="Lazzaro B.P."/>
            <person name="Lee S.J."/>
            <person name="Levesque L."/>
            <person name="Li R."/>
            <person name="Lin C.F."/>
            <person name="Lin M.F."/>
            <person name="Lindblad-Toh K."/>
            <person name="Llopart A."/>
            <person name="Long M."/>
            <person name="Low L."/>
            <person name="Lozovsky E."/>
            <person name="Lu J."/>
            <person name="Luo M."/>
            <person name="Machado C.A."/>
            <person name="Makalowski W."/>
            <person name="Marzo M."/>
            <person name="Matsuda M."/>
            <person name="Matzkin L."/>
            <person name="McAllister B."/>
            <person name="McBride C.S."/>
            <person name="McKernan B."/>
            <person name="McKernan K."/>
            <person name="Mendez-Lago M."/>
            <person name="Minx P."/>
            <person name="Mollenhauer M.U."/>
            <person name="Montooth K."/>
            <person name="Mount S.M."/>
            <person name="Mu X."/>
            <person name="Myers E."/>
            <person name="Negre B."/>
            <person name="Newfeld S."/>
            <person name="Nielsen R."/>
            <person name="Noor M.A."/>
            <person name="O'Grady P."/>
            <person name="Pachter L."/>
            <person name="Papaceit M."/>
            <person name="Parisi M.J."/>
            <person name="Parisi M."/>
            <person name="Parts L."/>
            <person name="Pedersen J.S."/>
            <person name="Pesole G."/>
            <person name="Phillippy A.M."/>
            <person name="Ponting C.P."/>
            <person name="Pop M."/>
            <person name="Porcelli D."/>
            <person name="Powell J.R."/>
            <person name="Prohaska S."/>
            <person name="Pruitt K."/>
            <person name="Puig M."/>
            <person name="Quesneville H."/>
            <person name="Ram K.R."/>
            <person name="Rand D."/>
            <person name="Rasmussen M.D."/>
            <person name="Reed L.K."/>
            <person name="Reenan R."/>
            <person name="Reily A."/>
            <person name="Remington K.A."/>
            <person name="Rieger T.T."/>
            <person name="Ritchie M.G."/>
            <person name="Robin C."/>
            <person name="Rogers Y.H."/>
            <person name="Rohde C."/>
            <person name="Rozas J."/>
            <person name="Rubenfield M.J."/>
            <person name="Ruiz A."/>
            <person name="Russo S."/>
            <person name="Salzberg S.L."/>
            <person name="Sanchez-Gracia A."/>
            <person name="Saranga D.J."/>
            <person name="Sato H."/>
            <person name="Schaeffer S.W."/>
            <person name="Schatz M.C."/>
            <person name="Schlenke T."/>
            <person name="Schwartz R."/>
            <person name="Segarra C."/>
            <person name="Singh R.S."/>
            <person name="Sirot L."/>
            <person name="Sirota M."/>
            <person name="Sisneros N.B."/>
            <person name="Smith C.D."/>
            <person name="Smith T.F."/>
            <person name="Spieth J."/>
            <person name="Stage D.E."/>
            <person name="Stark A."/>
            <person name="Stephan W."/>
            <person name="Strausberg R.L."/>
            <person name="Strempel S."/>
            <person name="Sturgill D."/>
            <person name="Sutton G."/>
            <person name="Sutton G.G."/>
            <person name="Tao W."/>
            <person name="Teichmann S."/>
            <person name="Tobari Y.N."/>
            <person name="Tomimura Y."/>
            <person name="Tsolas J.M."/>
            <person name="Valente V.L."/>
            <person name="Venter E."/>
            <person name="Venter J.C."/>
            <person name="Vicario S."/>
            <person name="Vieira F.G."/>
            <person name="Vilella A.J."/>
            <person name="Villasante A."/>
            <person name="Walenz B."/>
            <person name="Wang J."/>
            <person name="Wasserman M."/>
            <person name="Watts T."/>
            <person name="Wilson D."/>
            <person name="Wilson R.K."/>
            <person name="Wing R.A."/>
            <person name="Wolfner M.F."/>
            <person name="Wong A."/>
            <person name="Wong G.K."/>
            <person name="Wu C.I."/>
            <person name="Wu G."/>
            <person name="Yamamoto D."/>
            <person name="Yang H.P."/>
            <person name="Yang S.P."/>
            <person name="Yorke J.A."/>
            <person name="Yoshida K."/>
            <person name="Zdobnov E."/>
            <person name="Zhang P."/>
            <person name="Zhang Y."/>
            <person name="Zimin A.V."/>
            <person name="Baldwin J."/>
            <person name="Abdouelleil A."/>
            <person name="Abdulkadir J."/>
            <person name="Abebe A."/>
            <person name="Abera B."/>
            <person name="Abreu J."/>
            <person name="Acer S.C."/>
            <person name="Aftuck L."/>
            <person name="Alexander A."/>
            <person name="An P."/>
            <person name="Anderson E."/>
            <person name="Anderson S."/>
            <person name="Arachi H."/>
            <person name="Azer M."/>
            <person name="Bachantsang P."/>
            <person name="Barry A."/>
            <person name="Bayul T."/>
            <person name="Berlin A."/>
            <person name="Bessette D."/>
            <person name="Bloom T."/>
            <person name="Blye J."/>
            <person name="Boguslavskiy L."/>
            <person name="Bonnet C."/>
            <person name="Boukhgalter B."/>
            <person name="Bourzgui I."/>
            <person name="Brown A."/>
            <person name="Cahill P."/>
            <person name="Channer S."/>
            <person name="Cheshatsang Y."/>
            <person name="Chuda L."/>
            <person name="Citroen M."/>
            <person name="Collymore A."/>
            <person name="Cooke P."/>
            <person name="Costello M."/>
            <person name="D'Aco K."/>
            <person name="Daza R."/>
            <person name="De Haan G."/>
            <person name="DeGray S."/>
            <person name="DeMaso C."/>
            <person name="Dhargay N."/>
            <person name="Dooley K."/>
            <person name="Dooley E."/>
            <person name="Doricent M."/>
            <person name="Dorje P."/>
            <person name="Dorjee K."/>
            <person name="Dupes A."/>
            <person name="Elong R."/>
            <person name="Falk J."/>
            <person name="Farina A."/>
            <person name="Faro S."/>
            <person name="Ferguson D."/>
            <person name="Fisher S."/>
            <person name="Foley C.D."/>
            <person name="Franke A."/>
            <person name="Friedrich D."/>
            <person name="Gadbois L."/>
            <person name="Gearin G."/>
            <person name="Gearin C.R."/>
            <person name="Giannoukos G."/>
            <person name="Goode T."/>
            <person name="Graham J."/>
            <person name="Grandbois E."/>
            <person name="Grewal S."/>
            <person name="Gyaltsen K."/>
            <person name="Hafez N."/>
            <person name="Hagos B."/>
            <person name="Hall J."/>
            <person name="Henson C."/>
            <person name="Hollinger A."/>
            <person name="Honan T."/>
            <person name="Huard M.D."/>
            <person name="Hughes L."/>
            <person name="Hurhula B."/>
            <person name="Husby M.E."/>
            <person name="Kamat A."/>
            <person name="Kanga B."/>
            <person name="Kashin S."/>
            <person name="Khazanovich D."/>
            <person name="Kisner P."/>
            <person name="Lance K."/>
            <person name="Lara M."/>
            <person name="Lee W."/>
            <person name="Lennon N."/>
            <person name="Letendre F."/>
            <person name="LeVine R."/>
            <person name="Lipovsky A."/>
            <person name="Liu X."/>
            <person name="Liu J."/>
            <person name="Liu S."/>
            <person name="Lokyitsang T."/>
            <person name="Lokyitsang Y."/>
            <person name="Lubonja R."/>
            <person name="Lui A."/>
            <person name="MacDonald P."/>
            <person name="Magnisalis V."/>
            <person name="Maru K."/>
            <person name="Matthews C."/>
            <person name="McCusker W."/>
            <person name="McDonough S."/>
            <person name="Mehta T."/>
            <person name="Meldrim J."/>
            <person name="Meneus L."/>
            <person name="Mihai O."/>
            <person name="Mihalev A."/>
            <person name="Mihova T."/>
            <person name="Mittelman R."/>
            <person name="Mlenga V."/>
            <person name="Montmayeur A."/>
            <person name="Mulrain L."/>
            <person name="Navidi A."/>
            <person name="Naylor J."/>
            <person name="Negash T."/>
            <person name="Nguyen T."/>
            <person name="Nguyen N."/>
            <person name="Nicol R."/>
            <person name="Norbu C."/>
            <person name="Norbu N."/>
            <person name="Novod N."/>
            <person name="O'Neill B."/>
            <person name="Osman S."/>
            <person name="Markiewicz E."/>
            <person name="Oyono O.L."/>
            <person name="Patti C."/>
            <person name="Phunkhang P."/>
            <person name="Pierre F."/>
            <person name="Priest M."/>
            <person name="Raghuraman S."/>
            <person name="Rege F."/>
            <person name="Reyes R."/>
            <person name="Rise C."/>
            <person name="Rogov P."/>
            <person name="Ross K."/>
            <person name="Ryan E."/>
            <person name="Settipalli S."/>
            <person name="Shea T."/>
            <person name="Sherpa N."/>
            <person name="Shi L."/>
            <person name="Shih D."/>
            <person name="Sparrow T."/>
            <person name="Spaulding J."/>
            <person name="Stalker J."/>
            <person name="Stange-Thomann N."/>
            <person name="Stavropoulos S."/>
            <person name="Stone C."/>
            <person name="Strader C."/>
            <person name="Tesfaye S."/>
            <person name="Thomson T."/>
            <person name="Thoulutsang Y."/>
            <person name="Thoulutsang D."/>
            <person name="Topham K."/>
            <person name="Topping I."/>
            <person name="Tsamla T."/>
            <person name="Vassiliev H."/>
            <person name="Vo A."/>
            <person name="Wangchuk T."/>
            <person name="Wangdi T."/>
            <person name="Weiand M."/>
            <person name="Wilkinson J."/>
            <person name="Wilson A."/>
            <person name="Yadav S."/>
            <person name="Young G."/>
            <person name="Yu Q."/>
            <person name="Zembek L."/>
            <person name="Zhong D."/>
            <person name="Zimmer A."/>
            <person name="Zwirko Z."/>
            <person name="Jaffe D.B."/>
            <person name="Alvarez P."/>
            <person name="Brockman W."/>
            <person name="Butler J."/>
            <person name="Chin C."/>
            <person name="Gnerre S."/>
            <person name="Grabherr M."/>
            <person name="Kleber M."/>
            <person name="Mauceli E."/>
            <person name="MacCallum I."/>
        </authorList>
    </citation>
    <scope>NUCLEOTIDE SEQUENCE [LARGE SCALE GENOMIC DNA]</scope>
    <source>
        <strain evidence="2 3">TSC#14021-0224.01</strain>
    </source>
</reference>
<keyword evidence="1" id="KW-0732">Signal</keyword>
<dbReference type="InterPro" id="IPR010512">
    <property type="entry name" value="DUF1091"/>
</dbReference>
<dbReference type="PANTHER" id="PTHR20898">
    <property type="entry name" value="DAEDALUS ON 3-RELATED-RELATED"/>
    <property type="match status" value="1"/>
</dbReference>
<dbReference type="PhylomeDB" id="B3NRS4"/>
<evidence type="ECO:0000313" key="3">
    <source>
        <dbReference type="Proteomes" id="UP000008711"/>
    </source>
</evidence>
<dbReference type="SMART" id="SM00697">
    <property type="entry name" value="DM8"/>
    <property type="match status" value="1"/>
</dbReference>
<sequence>MHFSVGFLVIMYLIEGVHSLVEFTNFECELLDRSFCGVEYCRIKSVNRTYKYLSLKVNLFKTPVTDVKVNTAFYQRLNGYKPFLYNVTVDACKFLKNQNSNPIFKFVYGVFKDASNLNHSCPYDHDLLVEKLTTETYNHYVTKVLPVPEGKYMVKMNWIAYNISRAIIRLYITLT</sequence>